<keyword evidence="4" id="KW-1185">Reference proteome</keyword>
<evidence type="ECO:0000256" key="1">
    <source>
        <dbReference type="SAM" id="MobiDB-lite"/>
    </source>
</evidence>
<feature type="compositionally biased region" description="Polar residues" evidence="1">
    <location>
        <begin position="155"/>
        <end position="173"/>
    </location>
</feature>
<dbReference type="Proteomes" id="UP000663852">
    <property type="component" value="Unassembled WGS sequence"/>
</dbReference>
<dbReference type="PANTHER" id="PTHR41148:SF1">
    <property type="entry name" value="LP09875P"/>
    <property type="match status" value="1"/>
</dbReference>
<feature type="region of interest" description="Disordered" evidence="1">
    <location>
        <begin position="429"/>
        <end position="463"/>
    </location>
</feature>
<organism evidence="3 5">
    <name type="scientific">Adineta ricciae</name>
    <name type="common">Rotifer</name>
    <dbReference type="NCBI Taxonomy" id="249248"/>
    <lineage>
        <taxon>Eukaryota</taxon>
        <taxon>Metazoa</taxon>
        <taxon>Spiralia</taxon>
        <taxon>Gnathifera</taxon>
        <taxon>Rotifera</taxon>
        <taxon>Eurotatoria</taxon>
        <taxon>Bdelloidea</taxon>
        <taxon>Adinetida</taxon>
        <taxon>Adinetidae</taxon>
        <taxon>Adineta</taxon>
    </lineage>
</organism>
<feature type="compositionally biased region" description="Polar residues" evidence="1">
    <location>
        <begin position="443"/>
        <end position="463"/>
    </location>
</feature>
<feature type="compositionally biased region" description="Polar residues" evidence="1">
    <location>
        <begin position="262"/>
        <end position="273"/>
    </location>
</feature>
<dbReference type="EMBL" id="CAJNOJ010000106">
    <property type="protein sequence ID" value="CAF1122726.1"/>
    <property type="molecule type" value="Genomic_DNA"/>
</dbReference>
<name>A0A814QTW3_ADIRI</name>
<dbReference type="Gene3D" id="2.30.29.30">
    <property type="entry name" value="Pleckstrin-homology domain (PH domain)/Phosphotyrosine-binding domain (PTB)"/>
    <property type="match status" value="1"/>
</dbReference>
<evidence type="ECO:0008006" key="6">
    <source>
        <dbReference type="Google" id="ProtNLM"/>
    </source>
</evidence>
<dbReference type="InterPro" id="IPR011993">
    <property type="entry name" value="PH-like_dom_sf"/>
</dbReference>
<protein>
    <recommendedName>
        <fullName evidence="6">PID domain-containing protein</fullName>
    </recommendedName>
</protein>
<dbReference type="SUPFAM" id="SSF50729">
    <property type="entry name" value="PH domain-like"/>
    <property type="match status" value="1"/>
</dbReference>
<feature type="region of interest" description="Disordered" evidence="1">
    <location>
        <begin position="155"/>
        <end position="197"/>
    </location>
</feature>
<evidence type="ECO:0000313" key="5">
    <source>
        <dbReference type="Proteomes" id="UP000663852"/>
    </source>
</evidence>
<dbReference type="AlphaFoldDB" id="A0A814QTW3"/>
<comment type="caution">
    <text evidence="3">The sequence shown here is derived from an EMBL/GenBank/DDBJ whole genome shotgun (WGS) entry which is preliminary data.</text>
</comment>
<feature type="region of interest" description="Disordered" evidence="1">
    <location>
        <begin position="249"/>
        <end position="293"/>
    </location>
</feature>
<evidence type="ECO:0000313" key="3">
    <source>
        <dbReference type="EMBL" id="CAF1122726.1"/>
    </source>
</evidence>
<dbReference type="EMBL" id="CAJNOR010000079">
    <property type="protein sequence ID" value="CAF0787705.1"/>
    <property type="molecule type" value="Genomic_DNA"/>
</dbReference>
<proteinExistence type="predicted"/>
<gene>
    <name evidence="3" type="ORF">EDS130_LOCUS21143</name>
    <name evidence="2" type="ORF">XAT740_LOCUS2319</name>
</gene>
<accession>A0A814QTW3</accession>
<sequence>MALHKFPKPKTFHVDYCGCTAAALLLNEPSIREAINLVRQSKSKREFVKTKLSVSRDGIKIVYEDEQNYSTFVPASMIAGSTISKSSHDTVGIVYISPLTGRHYPAFVHAYRCDSSRAAQKLLIRFRAFIFLDDHRSQVLRLERELLQQSLLTTDRNNSSKIPSQSPKTTTLESNRTNTGLSSSSGSSSSRPDRIDPVKSITQELQKKIDSQEPLLFPPKDYDTVHAHRGNIQRAQAWKSTEPSIVGYTSIDQDNQRPRQRPTFTNHDSSNNKSSRDGIKISDNSSNGFENPERIRFSSQRSDISLDPVETVSLAFDFLKDETDSIMTDNDGNIEPLEIEQPDKSAVFRFRPPPITAITKKLFARSNNYELQNDLNAYYNNTRLHHHHHHHHQQQQQQLQKPNEIRARSETNLHIQPPHRIHLSPRYESRLASGSGAPIPTNPLWTSTSPTTVGSQPNLLTNHSPTLQPPFYGMLSPPTERRVAPIPLQHPLYAAHPNTKSSVTYYQHESPPKRFEQPTPSTYISKQQTPPFKYFDTNEFILRASNGNLLNNYQQPARPLSGPSRDHIFQSNNVNTNSNAMLDVYY</sequence>
<reference evidence="3" key="1">
    <citation type="submission" date="2021-02" db="EMBL/GenBank/DDBJ databases">
        <authorList>
            <person name="Nowell W R."/>
        </authorList>
    </citation>
    <scope>NUCLEOTIDE SEQUENCE</scope>
</reference>
<dbReference type="OrthoDB" id="9994380at2759"/>
<evidence type="ECO:0000313" key="4">
    <source>
        <dbReference type="Proteomes" id="UP000663828"/>
    </source>
</evidence>
<dbReference type="CDD" id="cd00934">
    <property type="entry name" value="PTB"/>
    <property type="match status" value="1"/>
</dbReference>
<feature type="compositionally biased region" description="Low complexity" evidence="1">
    <location>
        <begin position="174"/>
        <end position="190"/>
    </location>
</feature>
<evidence type="ECO:0000313" key="2">
    <source>
        <dbReference type="EMBL" id="CAF0787705.1"/>
    </source>
</evidence>
<dbReference type="PANTHER" id="PTHR41148">
    <property type="entry name" value="LP09875P"/>
    <property type="match status" value="1"/>
</dbReference>
<dbReference type="Proteomes" id="UP000663828">
    <property type="component" value="Unassembled WGS sequence"/>
</dbReference>